<evidence type="ECO:0000313" key="3">
    <source>
        <dbReference type="Proteomes" id="UP000007485"/>
    </source>
</evidence>
<organism evidence="2 3">
    <name type="scientific">Vulcanisaeta moutnovskia (strain 768-28)</name>
    <dbReference type="NCBI Taxonomy" id="985053"/>
    <lineage>
        <taxon>Archaea</taxon>
        <taxon>Thermoproteota</taxon>
        <taxon>Thermoprotei</taxon>
        <taxon>Thermoproteales</taxon>
        <taxon>Thermoproteaceae</taxon>
        <taxon>Vulcanisaeta</taxon>
    </lineage>
</organism>
<keyword evidence="1" id="KW-1133">Transmembrane helix</keyword>
<feature type="transmembrane region" description="Helical" evidence="1">
    <location>
        <begin position="26"/>
        <end position="44"/>
    </location>
</feature>
<dbReference type="OrthoDB" id="28726at2157"/>
<dbReference type="AlphaFoldDB" id="F0QTP4"/>
<feature type="transmembrane region" description="Helical" evidence="1">
    <location>
        <begin position="235"/>
        <end position="254"/>
    </location>
</feature>
<reference evidence="2 3" key="1">
    <citation type="journal article" date="2011" name="J. Bacteriol.">
        <title>Complete genome sequence of 'Vulcanisaeta moutnovskia' strain 768-28, a novel member of the hyperthermophilic crenarchaeal genus vulcanisaeta.</title>
        <authorList>
            <person name="Gumerov V.M."/>
            <person name="Mardanov A.V."/>
            <person name="Beletsky A.V."/>
            <person name="Prokofeva M.I."/>
            <person name="Bonch-Osmolovskaya E.A."/>
            <person name="Ravin N.V."/>
            <person name="Skryabin K.G."/>
        </authorList>
    </citation>
    <scope>NUCLEOTIDE SEQUENCE [LARGE SCALE GENOMIC DNA]</scope>
    <source>
        <strain evidence="2 3">768-28</strain>
    </source>
</reference>
<name>F0QTP4_VULM7</name>
<dbReference type="GeneID" id="10287948"/>
<feature type="transmembrane region" description="Helical" evidence="1">
    <location>
        <begin position="50"/>
        <end position="70"/>
    </location>
</feature>
<dbReference type="HOGENOM" id="CLU_1072081_0_0_2"/>
<feature type="transmembrane region" description="Helical" evidence="1">
    <location>
        <begin position="172"/>
        <end position="190"/>
    </location>
</feature>
<dbReference type="eggNOG" id="arCOG13890">
    <property type="taxonomic scope" value="Archaea"/>
</dbReference>
<feature type="transmembrane region" description="Helical" evidence="1">
    <location>
        <begin position="202"/>
        <end position="223"/>
    </location>
</feature>
<evidence type="ECO:0000313" key="2">
    <source>
        <dbReference type="EMBL" id="ADY00510.1"/>
    </source>
</evidence>
<accession>F0QTP4</accession>
<dbReference type="EMBL" id="CP002529">
    <property type="protein sequence ID" value="ADY00510.1"/>
    <property type="molecule type" value="Genomic_DNA"/>
</dbReference>
<proteinExistence type="predicted"/>
<dbReference type="RefSeq" id="WP_013603673.1">
    <property type="nucleotide sequence ID" value="NC_015151.1"/>
</dbReference>
<gene>
    <name evidence="2" type="ordered locus">VMUT_0296</name>
</gene>
<protein>
    <submittedName>
        <fullName evidence="2">Uncharacterized protein</fullName>
    </submittedName>
</protein>
<dbReference type="KEGG" id="vmo:VMUT_0296"/>
<keyword evidence="3" id="KW-1185">Reference proteome</keyword>
<keyword evidence="1" id="KW-0812">Transmembrane</keyword>
<dbReference type="STRING" id="985053.VMUT_0296"/>
<evidence type="ECO:0000256" key="1">
    <source>
        <dbReference type="SAM" id="Phobius"/>
    </source>
</evidence>
<keyword evidence="1" id="KW-0472">Membrane</keyword>
<dbReference type="Proteomes" id="UP000007485">
    <property type="component" value="Chromosome"/>
</dbReference>
<sequence>MSLNEYLLGNVKAKAQETIDSLEKSLTIMVGIVSVGPIALFVFSTLVNPYLSLIIPIFVTTTVIIVRRIFLRFKNRLNSELLNTMNAREGFIDEILNSNGSLIMNVLGINDSRKWFYLLRALYDEHNDILDSLLSEELQGDLSKNEISLARYILAIRYSSDRLTISALSRGIRTIMFGYYILLFAVPAVAKSLQFLGIHWNALFVVSIQIIISITLLIFARIINKEFNVGVDTRVLFTVIILSILMSLGFLILFK</sequence>